<dbReference type="GO" id="GO:0008299">
    <property type="term" value="P:isoprenoid biosynthetic process"/>
    <property type="evidence" value="ECO:0007669"/>
    <property type="project" value="InterPro"/>
</dbReference>
<accession>A0A841RF35</accession>
<evidence type="ECO:0000313" key="4">
    <source>
        <dbReference type="Proteomes" id="UP000587760"/>
    </source>
</evidence>
<dbReference type="GO" id="GO:0050518">
    <property type="term" value="F:2-C-methyl-D-erythritol 4-phosphate cytidylyltransferase activity"/>
    <property type="evidence" value="ECO:0007669"/>
    <property type="project" value="TreeGrafter"/>
</dbReference>
<comment type="caution">
    <text evidence="3">The sequence shown here is derived from an EMBL/GenBank/DDBJ whole genome shotgun (WGS) entry which is preliminary data.</text>
</comment>
<dbReference type="PANTHER" id="PTHR32125">
    <property type="entry name" value="2-C-METHYL-D-ERYTHRITOL 4-PHOSPHATE CYTIDYLYLTRANSFERASE, CHLOROPLASTIC"/>
    <property type="match status" value="1"/>
</dbReference>
<dbReference type="InterPro" id="IPR029044">
    <property type="entry name" value="Nucleotide-diphossugar_trans"/>
</dbReference>
<dbReference type="AlphaFoldDB" id="A0A841RF35"/>
<dbReference type="CDD" id="cd02516">
    <property type="entry name" value="CDP-ME_synthetase"/>
    <property type="match status" value="1"/>
</dbReference>
<dbReference type="Gene3D" id="3.90.550.10">
    <property type="entry name" value="Spore Coat Polysaccharide Biosynthesis Protein SpsA, Chain A"/>
    <property type="match status" value="1"/>
</dbReference>
<protein>
    <submittedName>
        <fullName evidence="3">2-C-methyl-D-erythritol 4-phosphate cytidylyltransferase</fullName>
    </submittedName>
</protein>
<organism evidence="3 4">
    <name type="scientific">Spirochaeta isovalerica</name>
    <dbReference type="NCBI Taxonomy" id="150"/>
    <lineage>
        <taxon>Bacteria</taxon>
        <taxon>Pseudomonadati</taxon>
        <taxon>Spirochaetota</taxon>
        <taxon>Spirochaetia</taxon>
        <taxon>Spirochaetales</taxon>
        <taxon>Spirochaetaceae</taxon>
        <taxon>Spirochaeta</taxon>
    </lineage>
</organism>
<reference evidence="3 4" key="1">
    <citation type="submission" date="2020-08" db="EMBL/GenBank/DDBJ databases">
        <title>Genomic Encyclopedia of Type Strains, Phase IV (KMG-IV): sequencing the most valuable type-strain genomes for metagenomic binning, comparative biology and taxonomic classification.</title>
        <authorList>
            <person name="Goeker M."/>
        </authorList>
    </citation>
    <scope>NUCLEOTIDE SEQUENCE [LARGE SCALE GENOMIC DNA]</scope>
    <source>
        <strain evidence="3 4">DSM 2461</strain>
    </source>
</reference>
<dbReference type="Proteomes" id="UP000587760">
    <property type="component" value="Unassembled WGS sequence"/>
</dbReference>
<evidence type="ECO:0000256" key="1">
    <source>
        <dbReference type="ARBA" id="ARBA00022679"/>
    </source>
</evidence>
<dbReference type="InterPro" id="IPR018294">
    <property type="entry name" value="ISPD_synthase_CS"/>
</dbReference>
<gene>
    <name evidence="3" type="ORF">HNR50_004304</name>
</gene>
<keyword evidence="1 3" id="KW-0808">Transferase</keyword>
<proteinExistence type="predicted"/>
<keyword evidence="2 3" id="KW-0548">Nucleotidyltransferase</keyword>
<evidence type="ECO:0000313" key="3">
    <source>
        <dbReference type="EMBL" id="MBB6482603.1"/>
    </source>
</evidence>
<dbReference type="PROSITE" id="PS01295">
    <property type="entry name" value="ISPD"/>
    <property type="match status" value="1"/>
</dbReference>
<sequence length="216" mass="23230">MRAAAIITAAGSGSRMEISTNKVLLPFGGGTVVEAAVLPFANPDKFQKIIITYSPADKARLQEVLKDIAVPVQFVEGGSTRQESVYKGLEALATDNPGVVLIHDAARPWLTEELVAAVLEQAEKTGSSVPVVPSINAMKVVDEKGLILHHLKREQTFSAQTPQGFSYTGILEAHIKAGKENFSAIDDTELWDRYKGPVSTIPGDTANKKITYKGDL</sequence>
<dbReference type="Pfam" id="PF01128">
    <property type="entry name" value="IspD"/>
    <property type="match status" value="1"/>
</dbReference>
<dbReference type="EMBL" id="JACHGJ010000014">
    <property type="protein sequence ID" value="MBB6482603.1"/>
    <property type="molecule type" value="Genomic_DNA"/>
</dbReference>
<name>A0A841RF35_9SPIO</name>
<keyword evidence="4" id="KW-1185">Reference proteome</keyword>
<dbReference type="InterPro" id="IPR050088">
    <property type="entry name" value="IspD/TarI_cytidylyltransf_bact"/>
</dbReference>
<dbReference type="RefSeq" id="WP_184748840.1">
    <property type="nucleotide sequence ID" value="NZ_JACHGJ010000014.1"/>
</dbReference>
<dbReference type="PANTHER" id="PTHR32125:SF4">
    <property type="entry name" value="2-C-METHYL-D-ERYTHRITOL 4-PHOSPHATE CYTIDYLYLTRANSFERASE, CHLOROPLASTIC"/>
    <property type="match status" value="1"/>
</dbReference>
<dbReference type="InterPro" id="IPR034683">
    <property type="entry name" value="IspD/TarI"/>
</dbReference>
<dbReference type="SUPFAM" id="SSF53448">
    <property type="entry name" value="Nucleotide-diphospho-sugar transferases"/>
    <property type="match status" value="1"/>
</dbReference>
<evidence type="ECO:0000256" key="2">
    <source>
        <dbReference type="ARBA" id="ARBA00022695"/>
    </source>
</evidence>